<gene>
    <name evidence="2" type="ORF">A7U60_g9073</name>
</gene>
<feature type="compositionally biased region" description="Low complexity" evidence="1">
    <location>
        <begin position="35"/>
        <end position="50"/>
    </location>
</feature>
<accession>A0A9Q5MXC6</accession>
<sequence>MLTTTMAASVSPALAQLSGRSTPSVRSATSPPPALGLSSTPTPSSGSKSSSSHKPKPVNIFTDDGSFLERFQRVKKEEDEKKKREAELEAKRNFENRFKKRGKRRAPSSEPSTEPSDNAPAKKTKLEDEKPLTAYEKEVKSYAGSLKDQGMGIRPLVK</sequence>
<feature type="compositionally biased region" description="Basic and acidic residues" evidence="1">
    <location>
        <begin position="124"/>
        <end position="134"/>
    </location>
</feature>
<dbReference type="EMBL" id="LNZH02000217">
    <property type="protein sequence ID" value="OCB83867.1"/>
    <property type="molecule type" value="Genomic_DNA"/>
</dbReference>
<dbReference type="AlphaFoldDB" id="A0A9Q5MXC6"/>
<dbReference type="OrthoDB" id="5544050at2759"/>
<feature type="compositionally biased region" description="Basic and acidic residues" evidence="1">
    <location>
        <begin position="70"/>
        <end position="97"/>
    </location>
</feature>
<dbReference type="Proteomes" id="UP000757232">
    <property type="component" value="Unassembled WGS sequence"/>
</dbReference>
<feature type="region of interest" description="Disordered" evidence="1">
    <location>
        <begin position="1"/>
        <end position="134"/>
    </location>
</feature>
<protein>
    <submittedName>
        <fullName evidence="2">Uncharacterized protein</fullName>
    </submittedName>
</protein>
<evidence type="ECO:0000256" key="1">
    <source>
        <dbReference type="SAM" id="MobiDB-lite"/>
    </source>
</evidence>
<comment type="caution">
    <text evidence="2">The sequence shown here is derived from an EMBL/GenBank/DDBJ whole genome shotgun (WGS) entry which is preliminary data.</text>
</comment>
<keyword evidence="3" id="KW-1185">Reference proteome</keyword>
<evidence type="ECO:0000313" key="2">
    <source>
        <dbReference type="EMBL" id="OCB83867.1"/>
    </source>
</evidence>
<proteinExistence type="predicted"/>
<reference evidence="2" key="1">
    <citation type="submission" date="2016-06" db="EMBL/GenBank/DDBJ databases">
        <title>Draft Genome sequence of the fungus Inonotus baumii.</title>
        <authorList>
            <person name="Zhu H."/>
            <person name="Lin W."/>
        </authorList>
    </citation>
    <scope>NUCLEOTIDE SEQUENCE</scope>
    <source>
        <strain evidence="2">821</strain>
    </source>
</reference>
<evidence type="ECO:0000313" key="3">
    <source>
        <dbReference type="Proteomes" id="UP000757232"/>
    </source>
</evidence>
<organism evidence="2 3">
    <name type="scientific">Sanghuangporus baumii</name>
    <name type="common">Phellinus baumii</name>
    <dbReference type="NCBI Taxonomy" id="108892"/>
    <lineage>
        <taxon>Eukaryota</taxon>
        <taxon>Fungi</taxon>
        <taxon>Dikarya</taxon>
        <taxon>Basidiomycota</taxon>
        <taxon>Agaricomycotina</taxon>
        <taxon>Agaricomycetes</taxon>
        <taxon>Hymenochaetales</taxon>
        <taxon>Hymenochaetaceae</taxon>
        <taxon>Sanghuangporus</taxon>
    </lineage>
</organism>
<name>A0A9Q5MXC6_SANBA</name>